<dbReference type="SUPFAM" id="SSF88659">
    <property type="entry name" value="Sigma3 and sigma4 domains of RNA polymerase sigma factors"/>
    <property type="match status" value="1"/>
</dbReference>
<keyword evidence="2" id="KW-0805">Transcription regulation</keyword>
<evidence type="ECO:0000256" key="4">
    <source>
        <dbReference type="ARBA" id="ARBA00023163"/>
    </source>
</evidence>
<keyword evidence="4" id="KW-0804">Transcription</keyword>
<dbReference type="Gene3D" id="1.10.1740.10">
    <property type="match status" value="1"/>
</dbReference>
<evidence type="ECO:0000313" key="8">
    <source>
        <dbReference type="Proteomes" id="UP000824123"/>
    </source>
</evidence>
<evidence type="ECO:0000313" key="7">
    <source>
        <dbReference type="EMBL" id="HIU46450.1"/>
    </source>
</evidence>
<sequence length="160" mass="17855">MTRTTTDIDEVYREYQPRIARYVSMRIANRADAEDAVSAVFLKVVAHLAEFDESKGSLSTWIYAIARNQVIDYYRKPRAVAWPEGYEPVAQALPADADAALASLAVALERLPERQRSAVVLFYYAGLSHKEIAERMGVSYINARKLCSLGVAALRAELAE</sequence>
<evidence type="ECO:0000259" key="6">
    <source>
        <dbReference type="Pfam" id="PF08281"/>
    </source>
</evidence>
<dbReference type="InterPro" id="IPR014284">
    <property type="entry name" value="RNA_pol_sigma-70_dom"/>
</dbReference>
<dbReference type="GO" id="GO:0006352">
    <property type="term" value="P:DNA-templated transcription initiation"/>
    <property type="evidence" value="ECO:0007669"/>
    <property type="project" value="InterPro"/>
</dbReference>
<dbReference type="Pfam" id="PF04542">
    <property type="entry name" value="Sigma70_r2"/>
    <property type="match status" value="1"/>
</dbReference>
<evidence type="ECO:0000256" key="1">
    <source>
        <dbReference type="ARBA" id="ARBA00010641"/>
    </source>
</evidence>
<dbReference type="SUPFAM" id="SSF88946">
    <property type="entry name" value="Sigma2 domain of RNA polymerase sigma factors"/>
    <property type="match status" value="1"/>
</dbReference>
<dbReference type="EMBL" id="DVNK01000030">
    <property type="protein sequence ID" value="HIU46450.1"/>
    <property type="molecule type" value="Genomic_DNA"/>
</dbReference>
<dbReference type="InterPro" id="IPR036388">
    <property type="entry name" value="WH-like_DNA-bd_sf"/>
</dbReference>
<name>A0A9D1LR10_9FIRM</name>
<dbReference type="InterPro" id="IPR007627">
    <property type="entry name" value="RNA_pol_sigma70_r2"/>
</dbReference>
<dbReference type="AlphaFoldDB" id="A0A9D1LR10"/>
<dbReference type="GO" id="GO:0016987">
    <property type="term" value="F:sigma factor activity"/>
    <property type="evidence" value="ECO:0007669"/>
    <property type="project" value="UniProtKB-KW"/>
</dbReference>
<dbReference type="InterPro" id="IPR013324">
    <property type="entry name" value="RNA_pol_sigma_r3/r4-like"/>
</dbReference>
<evidence type="ECO:0000259" key="5">
    <source>
        <dbReference type="Pfam" id="PF04542"/>
    </source>
</evidence>
<feature type="domain" description="RNA polymerase sigma-70 region 2" evidence="5">
    <location>
        <begin position="12"/>
        <end position="76"/>
    </location>
</feature>
<dbReference type="GO" id="GO:0003677">
    <property type="term" value="F:DNA binding"/>
    <property type="evidence" value="ECO:0007669"/>
    <property type="project" value="InterPro"/>
</dbReference>
<keyword evidence="3" id="KW-0731">Sigma factor</keyword>
<evidence type="ECO:0000256" key="3">
    <source>
        <dbReference type="ARBA" id="ARBA00023082"/>
    </source>
</evidence>
<dbReference type="Proteomes" id="UP000824123">
    <property type="component" value="Unassembled WGS sequence"/>
</dbReference>
<dbReference type="PANTHER" id="PTHR43133:SF62">
    <property type="entry name" value="RNA POLYMERASE SIGMA FACTOR SIGZ"/>
    <property type="match status" value="1"/>
</dbReference>
<dbReference type="InterPro" id="IPR013325">
    <property type="entry name" value="RNA_pol_sigma_r2"/>
</dbReference>
<comment type="similarity">
    <text evidence="1">Belongs to the sigma-70 factor family. ECF subfamily.</text>
</comment>
<gene>
    <name evidence="7" type="ORF">IAC59_04255</name>
</gene>
<organism evidence="7 8">
    <name type="scientific">Candidatus Fimadaptatus faecigallinarum</name>
    <dbReference type="NCBI Taxonomy" id="2840814"/>
    <lineage>
        <taxon>Bacteria</taxon>
        <taxon>Bacillati</taxon>
        <taxon>Bacillota</taxon>
        <taxon>Clostridia</taxon>
        <taxon>Eubacteriales</taxon>
        <taxon>Candidatus Fimadaptatus</taxon>
    </lineage>
</organism>
<evidence type="ECO:0000256" key="2">
    <source>
        <dbReference type="ARBA" id="ARBA00023015"/>
    </source>
</evidence>
<accession>A0A9D1LR10</accession>
<feature type="domain" description="RNA polymerase sigma factor 70 region 4 type 2" evidence="6">
    <location>
        <begin position="103"/>
        <end position="152"/>
    </location>
</feature>
<dbReference type="InterPro" id="IPR013249">
    <property type="entry name" value="RNA_pol_sigma70_r4_t2"/>
</dbReference>
<reference evidence="7" key="2">
    <citation type="journal article" date="2021" name="PeerJ">
        <title>Extensive microbial diversity within the chicken gut microbiome revealed by metagenomics and culture.</title>
        <authorList>
            <person name="Gilroy R."/>
            <person name="Ravi A."/>
            <person name="Getino M."/>
            <person name="Pursley I."/>
            <person name="Horton D.L."/>
            <person name="Alikhan N.F."/>
            <person name="Baker D."/>
            <person name="Gharbi K."/>
            <person name="Hall N."/>
            <person name="Watson M."/>
            <person name="Adriaenssens E.M."/>
            <person name="Foster-Nyarko E."/>
            <person name="Jarju S."/>
            <person name="Secka A."/>
            <person name="Antonio M."/>
            <person name="Oren A."/>
            <person name="Chaudhuri R.R."/>
            <person name="La Ragione R."/>
            <person name="Hildebrand F."/>
            <person name="Pallen M.J."/>
        </authorList>
    </citation>
    <scope>NUCLEOTIDE SEQUENCE</scope>
    <source>
        <strain evidence="7">ChiSxjej2B14-8506</strain>
    </source>
</reference>
<dbReference type="InterPro" id="IPR039425">
    <property type="entry name" value="RNA_pol_sigma-70-like"/>
</dbReference>
<comment type="caution">
    <text evidence="7">The sequence shown here is derived from an EMBL/GenBank/DDBJ whole genome shotgun (WGS) entry which is preliminary data.</text>
</comment>
<dbReference type="Pfam" id="PF08281">
    <property type="entry name" value="Sigma70_r4_2"/>
    <property type="match status" value="1"/>
</dbReference>
<dbReference type="NCBIfam" id="TIGR02937">
    <property type="entry name" value="sigma70-ECF"/>
    <property type="match status" value="1"/>
</dbReference>
<reference evidence="7" key="1">
    <citation type="submission" date="2020-10" db="EMBL/GenBank/DDBJ databases">
        <authorList>
            <person name="Gilroy R."/>
        </authorList>
    </citation>
    <scope>NUCLEOTIDE SEQUENCE</scope>
    <source>
        <strain evidence="7">ChiSxjej2B14-8506</strain>
    </source>
</reference>
<proteinExistence type="inferred from homology"/>
<dbReference type="Gene3D" id="1.10.10.10">
    <property type="entry name" value="Winged helix-like DNA-binding domain superfamily/Winged helix DNA-binding domain"/>
    <property type="match status" value="1"/>
</dbReference>
<dbReference type="PANTHER" id="PTHR43133">
    <property type="entry name" value="RNA POLYMERASE ECF-TYPE SIGMA FACTO"/>
    <property type="match status" value="1"/>
</dbReference>
<protein>
    <submittedName>
        <fullName evidence="7">Sigma-70 family RNA polymerase sigma factor</fullName>
    </submittedName>
</protein>